<dbReference type="Gene3D" id="3.30.310.50">
    <property type="entry name" value="Alpha-D-phosphohexomutase, C-terminal domain"/>
    <property type="match status" value="1"/>
</dbReference>
<protein>
    <submittedName>
        <fullName evidence="2">Transcription factor Pcc1, putative</fullName>
    </submittedName>
</protein>
<accession>A0A7G2C9G4</accession>
<organism evidence="2 3">
    <name type="scientific">Angomonas deanei</name>
    <dbReference type="NCBI Taxonomy" id="59799"/>
    <lineage>
        <taxon>Eukaryota</taxon>
        <taxon>Discoba</taxon>
        <taxon>Euglenozoa</taxon>
        <taxon>Kinetoplastea</taxon>
        <taxon>Metakinetoplastina</taxon>
        <taxon>Trypanosomatida</taxon>
        <taxon>Trypanosomatidae</taxon>
        <taxon>Strigomonadinae</taxon>
        <taxon>Angomonas</taxon>
    </lineage>
</organism>
<name>A0A7G2C9G4_9TRYP</name>
<sequence length="97" mass="10325">MEQGSGITIEEKTPLTSGLSLVLPNAEAATIVRQVLQGELAVEGNTREVAVAEDGVSLTVTLTAVGPRALRVELGSVLEQLNLVLRTLRSFQVDVRE</sequence>
<dbReference type="Proteomes" id="UP000515908">
    <property type="component" value="Chromosome 05"/>
</dbReference>
<dbReference type="InterPro" id="IPR015419">
    <property type="entry name" value="CTAG/Pcc1"/>
</dbReference>
<proteinExistence type="inferred from homology"/>
<keyword evidence="3" id="KW-1185">Reference proteome</keyword>
<dbReference type="AlphaFoldDB" id="A0A7G2C9G4"/>
<evidence type="ECO:0000313" key="2">
    <source>
        <dbReference type="EMBL" id="CAD2215691.1"/>
    </source>
</evidence>
<evidence type="ECO:0000313" key="3">
    <source>
        <dbReference type="Proteomes" id="UP000515908"/>
    </source>
</evidence>
<evidence type="ECO:0000256" key="1">
    <source>
        <dbReference type="ARBA" id="ARBA00007073"/>
    </source>
</evidence>
<dbReference type="Pfam" id="PF09341">
    <property type="entry name" value="Pcc1"/>
    <property type="match status" value="1"/>
</dbReference>
<dbReference type="EMBL" id="LR877149">
    <property type="protein sequence ID" value="CAD2215691.1"/>
    <property type="molecule type" value="Genomic_DNA"/>
</dbReference>
<reference evidence="2 3" key="1">
    <citation type="submission" date="2020-08" db="EMBL/GenBank/DDBJ databases">
        <authorList>
            <person name="Newling K."/>
            <person name="Davey J."/>
            <person name="Forrester S."/>
        </authorList>
    </citation>
    <scope>NUCLEOTIDE SEQUENCE [LARGE SCALE GENOMIC DNA]</scope>
    <source>
        <strain evidence="3">Crithidia deanei Carvalho (ATCC PRA-265)</strain>
    </source>
</reference>
<comment type="similarity">
    <text evidence="1">Belongs to the CTAG/PCC1 family.</text>
</comment>
<gene>
    <name evidence="2" type="ORF">ADEAN_000314600</name>
</gene>
<dbReference type="VEuPathDB" id="TriTrypDB:ADEAN_000314600"/>